<feature type="signal peptide" evidence="3">
    <location>
        <begin position="1"/>
        <end position="19"/>
    </location>
</feature>
<comment type="subcellular location">
    <subcellularLocation>
        <location evidence="1">Secreted</location>
    </subcellularLocation>
</comment>
<dbReference type="PANTHER" id="PTHR20914:SF9">
    <property type="entry name" value="COILED, ISOFORM A"/>
    <property type="match status" value="1"/>
</dbReference>
<dbReference type="Proteomes" id="UP000324632">
    <property type="component" value="Chromosome 6"/>
</dbReference>
<keyword evidence="3" id="KW-0732">Signal</keyword>
<feature type="chain" id="PRO_5022831189" description="UPAR/Ly6 domain-containing protein" evidence="3">
    <location>
        <begin position="20"/>
        <end position="120"/>
    </location>
</feature>
<keyword evidence="6" id="KW-1185">Reference proteome</keyword>
<evidence type="ECO:0000256" key="3">
    <source>
        <dbReference type="SAM" id="SignalP"/>
    </source>
</evidence>
<comment type="caution">
    <text evidence="5">The sequence shown here is derived from an EMBL/GenBank/DDBJ whole genome shotgun (WGS) entry which is preliminary data.</text>
</comment>
<evidence type="ECO:0000256" key="2">
    <source>
        <dbReference type="ARBA" id="ARBA00022525"/>
    </source>
</evidence>
<dbReference type="InterPro" id="IPR016054">
    <property type="entry name" value="LY6_UPA_recep-like"/>
</dbReference>
<dbReference type="EMBL" id="SOYY01000006">
    <property type="protein sequence ID" value="KAA0719761.1"/>
    <property type="molecule type" value="Genomic_DNA"/>
</dbReference>
<organism evidence="5 6">
    <name type="scientific">Triplophysa tibetana</name>
    <dbReference type="NCBI Taxonomy" id="1572043"/>
    <lineage>
        <taxon>Eukaryota</taxon>
        <taxon>Metazoa</taxon>
        <taxon>Chordata</taxon>
        <taxon>Craniata</taxon>
        <taxon>Vertebrata</taxon>
        <taxon>Euteleostomi</taxon>
        <taxon>Actinopterygii</taxon>
        <taxon>Neopterygii</taxon>
        <taxon>Teleostei</taxon>
        <taxon>Ostariophysi</taxon>
        <taxon>Cypriniformes</taxon>
        <taxon>Nemacheilidae</taxon>
        <taxon>Triplophysa</taxon>
    </lineage>
</organism>
<dbReference type="InterPro" id="IPR045860">
    <property type="entry name" value="Snake_toxin-like_sf"/>
</dbReference>
<reference evidence="5 6" key="1">
    <citation type="journal article" date="2019" name="Mol. Ecol. Resour.">
        <title>Chromosome-level genome assembly of Triplophysa tibetana, a fish adapted to the harsh high-altitude environment of the Tibetan Plateau.</title>
        <authorList>
            <person name="Yang X."/>
            <person name="Liu H."/>
            <person name="Ma Z."/>
            <person name="Zou Y."/>
            <person name="Zou M."/>
            <person name="Mao Y."/>
            <person name="Li X."/>
            <person name="Wang H."/>
            <person name="Chen T."/>
            <person name="Wang W."/>
            <person name="Yang R."/>
        </authorList>
    </citation>
    <scope>NUCLEOTIDE SEQUENCE [LARGE SCALE GENOMIC DNA]</scope>
    <source>
        <strain evidence="5">TTIB1903HZAU</strain>
        <tissue evidence="5">Muscle</tissue>
    </source>
</reference>
<accession>A0A5A9PF36</accession>
<proteinExistence type="predicted"/>
<evidence type="ECO:0000256" key="1">
    <source>
        <dbReference type="ARBA" id="ARBA00004613"/>
    </source>
</evidence>
<dbReference type="Pfam" id="PF00021">
    <property type="entry name" value="UPAR_LY6"/>
    <property type="match status" value="1"/>
</dbReference>
<sequence length="120" mass="13125">MDLRITIVLLSVFINGGHCIKCYSCKSLESDVCEETIETCPGSRNTCKSSSEKKDGSSKWSVLVKECVPKEKCMIGIYGGETGLVSVQCCNTDLCNGADGVYKGSFLLLLSPLFFYFLCH</sequence>
<evidence type="ECO:0000313" key="5">
    <source>
        <dbReference type="EMBL" id="KAA0719761.1"/>
    </source>
</evidence>
<feature type="domain" description="UPAR/Ly6" evidence="4">
    <location>
        <begin position="20"/>
        <end position="97"/>
    </location>
</feature>
<evidence type="ECO:0000259" key="4">
    <source>
        <dbReference type="Pfam" id="PF00021"/>
    </source>
</evidence>
<dbReference type="GO" id="GO:0005576">
    <property type="term" value="C:extracellular region"/>
    <property type="evidence" value="ECO:0007669"/>
    <property type="project" value="UniProtKB-SubCell"/>
</dbReference>
<protein>
    <recommendedName>
        <fullName evidence="4">UPAR/Ly6 domain-containing protein</fullName>
    </recommendedName>
</protein>
<evidence type="ECO:0000313" key="6">
    <source>
        <dbReference type="Proteomes" id="UP000324632"/>
    </source>
</evidence>
<gene>
    <name evidence="5" type="ORF">E1301_Tti019155</name>
</gene>
<dbReference type="Gene3D" id="2.10.60.10">
    <property type="entry name" value="CD59"/>
    <property type="match status" value="1"/>
</dbReference>
<dbReference type="PANTHER" id="PTHR20914">
    <property type="entry name" value="LY6/PLAUR DOMAIN-CONTAINING PROTEIN 8"/>
    <property type="match status" value="1"/>
</dbReference>
<dbReference type="SUPFAM" id="SSF57302">
    <property type="entry name" value="Snake toxin-like"/>
    <property type="match status" value="1"/>
</dbReference>
<name>A0A5A9PF36_9TELE</name>
<dbReference type="AlphaFoldDB" id="A0A5A9PF36"/>
<dbReference type="InterPro" id="IPR050918">
    <property type="entry name" value="CNF-like_PLA2_Inhibitor"/>
</dbReference>
<keyword evidence="2" id="KW-0964">Secreted</keyword>